<sequence>MSIFILTKCNVFPGVPKVICQESDLTIDVVTSKPFRGNIFVKGKAKDPSCRQSYAINSSNSYSLSLGKCGMQRLRSMNPRGVNFVTTVIVSFHPRGFITKNDRAFHIKCFYMEPDEIVTSGIKVSALPSTEIYDSLQMPTCDYSVRRDGINGPQLSFANVGETVFHVWQCSGANMGMLVKKCFVTDGNGEDHAVVDFDGCSADEYLISELTYDDSLMKAHALSQVFKYADSNQLFFTCQIRLCQKNIGLCEEITPPKCDKDEKNRKRREIRFINNDRSMEIDVSTSEMLIGGIDDTAIRTQTSQLCFSPLIIALSNFIVFTCIVIFISILHMMNNIPRKKAVNFL</sequence>
<dbReference type="Pfam" id="PF25301">
    <property type="entry name" value="CUT_C"/>
    <property type="match status" value="1"/>
</dbReference>
<dbReference type="Proteomes" id="UP000038040">
    <property type="component" value="Unplaced"/>
</dbReference>
<feature type="domain" description="ZP" evidence="9">
    <location>
        <begin position="19"/>
        <end position="257"/>
    </location>
</feature>
<keyword evidence="4 8" id="KW-0812">Transmembrane</keyword>
<evidence type="ECO:0000313" key="10">
    <source>
        <dbReference type="EMBL" id="VDN50876.1"/>
    </source>
</evidence>
<feature type="transmembrane region" description="Helical" evidence="8">
    <location>
        <begin position="307"/>
        <end position="330"/>
    </location>
</feature>
<evidence type="ECO:0000313" key="11">
    <source>
        <dbReference type="Proteomes" id="UP000038040"/>
    </source>
</evidence>
<dbReference type="InterPro" id="IPR001507">
    <property type="entry name" value="ZP_dom"/>
</dbReference>
<reference evidence="13" key="1">
    <citation type="submission" date="2017-02" db="UniProtKB">
        <authorList>
            <consortium name="WormBaseParasite"/>
        </authorList>
    </citation>
    <scope>IDENTIFICATION</scope>
</reference>
<dbReference type="InterPro" id="IPR051962">
    <property type="entry name" value="Cuticlin"/>
</dbReference>
<evidence type="ECO:0000256" key="5">
    <source>
        <dbReference type="ARBA" id="ARBA00022729"/>
    </source>
</evidence>
<dbReference type="Gene3D" id="2.60.40.4100">
    <property type="entry name" value="Zona pellucida, ZP-C domain"/>
    <property type="match status" value="1"/>
</dbReference>
<evidence type="ECO:0000256" key="6">
    <source>
        <dbReference type="ARBA" id="ARBA00022989"/>
    </source>
</evidence>
<name>A0A0N4UET6_DRAME</name>
<evidence type="ECO:0000313" key="13">
    <source>
        <dbReference type="WBParaSite" id="DME_0000591001-mRNA-1"/>
    </source>
</evidence>
<dbReference type="STRING" id="318479.A0A0N4UET6"/>
<dbReference type="InterPro" id="IPR042235">
    <property type="entry name" value="ZP-C_dom"/>
</dbReference>
<evidence type="ECO:0000259" key="9">
    <source>
        <dbReference type="PROSITE" id="PS51034"/>
    </source>
</evidence>
<gene>
    <name evidence="10" type="ORF">DME_LOCUS849</name>
</gene>
<keyword evidence="3" id="KW-1003">Cell membrane</keyword>
<evidence type="ECO:0000256" key="3">
    <source>
        <dbReference type="ARBA" id="ARBA00022475"/>
    </source>
</evidence>
<dbReference type="PANTHER" id="PTHR22907">
    <property type="entry name" value="GH04558P"/>
    <property type="match status" value="1"/>
</dbReference>
<keyword evidence="2" id="KW-0193">Cuticle</keyword>
<dbReference type="AlphaFoldDB" id="A0A0N4UET6"/>
<evidence type="ECO:0000256" key="1">
    <source>
        <dbReference type="ARBA" id="ARBA00004251"/>
    </source>
</evidence>
<organism evidence="11 13">
    <name type="scientific">Dracunculus medinensis</name>
    <name type="common">Guinea worm</name>
    <dbReference type="NCBI Taxonomy" id="318479"/>
    <lineage>
        <taxon>Eukaryota</taxon>
        <taxon>Metazoa</taxon>
        <taxon>Ecdysozoa</taxon>
        <taxon>Nematoda</taxon>
        <taxon>Chromadorea</taxon>
        <taxon>Rhabditida</taxon>
        <taxon>Spirurina</taxon>
        <taxon>Dracunculoidea</taxon>
        <taxon>Dracunculidae</taxon>
        <taxon>Dracunculus</taxon>
    </lineage>
</organism>
<dbReference type="InterPro" id="IPR056953">
    <property type="entry name" value="CUT_N"/>
</dbReference>
<evidence type="ECO:0000313" key="12">
    <source>
        <dbReference type="Proteomes" id="UP000274756"/>
    </source>
</evidence>
<keyword evidence="5" id="KW-0732">Signal</keyword>
<comment type="subcellular location">
    <subcellularLocation>
        <location evidence="1">Cell membrane</location>
        <topology evidence="1">Single-pass type I membrane protein</topology>
    </subcellularLocation>
</comment>
<dbReference type="GO" id="GO:0005886">
    <property type="term" value="C:plasma membrane"/>
    <property type="evidence" value="ECO:0007669"/>
    <property type="project" value="UniProtKB-SubCell"/>
</dbReference>
<accession>A0A0N4UET6</accession>
<protein>
    <submittedName>
        <fullName evidence="13">ZP domain-containing protein</fullName>
    </submittedName>
</protein>
<dbReference type="PANTHER" id="PTHR22907:SF32">
    <property type="entry name" value="ZP DOMAIN-CONTAINING PROTEIN"/>
    <property type="match status" value="1"/>
</dbReference>
<dbReference type="Pfam" id="PF25057">
    <property type="entry name" value="CUT_N"/>
    <property type="match status" value="1"/>
</dbReference>
<evidence type="ECO:0000256" key="4">
    <source>
        <dbReference type="ARBA" id="ARBA00022692"/>
    </source>
</evidence>
<evidence type="ECO:0000256" key="2">
    <source>
        <dbReference type="ARBA" id="ARBA00022460"/>
    </source>
</evidence>
<dbReference type="SMART" id="SM00241">
    <property type="entry name" value="ZP"/>
    <property type="match status" value="1"/>
</dbReference>
<dbReference type="WBParaSite" id="DME_0000591001-mRNA-1">
    <property type="protein sequence ID" value="DME_0000591001-mRNA-1"/>
    <property type="gene ID" value="DME_0000591001"/>
</dbReference>
<keyword evidence="12" id="KW-1185">Reference proteome</keyword>
<keyword evidence="7 8" id="KW-0472">Membrane</keyword>
<evidence type="ECO:0000256" key="7">
    <source>
        <dbReference type="ARBA" id="ARBA00023136"/>
    </source>
</evidence>
<dbReference type="PROSITE" id="PS51034">
    <property type="entry name" value="ZP_2"/>
    <property type="match status" value="1"/>
</dbReference>
<dbReference type="Proteomes" id="UP000274756">
    <property type="component" value="Unassembled WGS sequence"/>
</dbReference>
<dbReference type="EMBL" id="UYYG01000009">
    <property type="protein sequence ID" value="VDN50876.1"/>
    <property type="molecule type" value="Genomic_DNA"/>
</dbReference>
<keyword evidence="6 8" id="KW-1133">Transmembrane helix</keyword>
<dbReference type="OrthoDB" id="6139674at2759"/>
<dbReference type="InterPro" id="IPR057475">
    <property type="entry name" value="CUT_C"/>
</dbReference>
<dbReference type="GO" id="GO:0042302">
    <property type="term" value="F:structural constituent of cuticle"/>
    <property type="evidence" value="ECO:0007669"/>
    <property type="project" value="UniProtKB-KW"/>
</dbReference>
<evidence type="ECO:0000256" key="8">
    <source>
        <dbReference type="SAM" id="Phobius"/>
    </source>
</evidence>
<proteinExistence type="predicted"/>
<reference evidence="10 12" key="2">
    <citation type="submission" date="2018-11" db="EMBL/GenBank/DDBJ databases">
        <authorList>
            <consortium name="Pathogen Informatics"/>
        </authorList>
    </citation>
    <scope>NUCLEOTIDE SEQUENCE [LARGE SCALE GENOMIC DNA]</scope>
</reference>